<comment type="caution">
    <text evidence="3">The sequence shown here is derived from an EMBL/GenBank/DDBJ whole genome shotgun (WGS) entry which is preliminary data.</text>
</comment>
<evidence type="ECO:0000256" key="1">
    <source>
        <dbReference type="SAM" id="MobiDB-lite"/>
    </source>
</evidence>
<keyword evidence="4" id="KW-1185">Reference proteome</keyword>
<dbReference type="InterPro" id="IPR027417">
    <property type="entry name" value="P-loop_NTPase"/>
</dbReference>
<dbReference type="Gene3D" id="3.40.50.300">
    <property type="entry name" value="P-loop containing nucleotide triphosphate hydrolases"/>
    <property type="match status" value="1"/>
</dbReference>
<reference evidence="3 4" key="1">
    <citation type="journal article" date="2023" name="Insect Mol. Biol.">
        <title>Genome sequencing provides insights into the evolution of gene families encoding plant cell wall-degrading enzymes in longhorned beetles.</title>
        <authorList>
            <person name="Shin N.R."/>
            <person name="Okamura Y."/>
            <person name="Kirsch R."/>
            <person name="Pauchet Y."/>
        </authorList>
    </citation>
    <scope>NUCLEOTIDE SEQUENCE [LARGE SCALE GENOMIC DNA]</scope>
    <source>
        <strain evidence="3">EAD_L_NR</strain>
    </source>
</reference>
<feature type="domain" description="NACHT" evidence="2">
    <location>
        <begin position="715"/>
        <end position="839"/>
    </location>
</feature>
<dbReference type="PANTHER" id="PTHR46312:SF2">
    <property type="entry name" value="NUCLEOTIDE-BINDING OLIGOMERIZATION DOMAIN-CONTAINING PROTEIN 2-LIKE"/>
    <property type="match status" value="1"/>
</dbReference>
<feature type="region of interest" description="Disordered" evidence="1">
    <location>
        <begin position="174"/>
        <end position="195"/>
    </location>
</feature>
<gene>
    <name evidence="3" type="ORF">NQ315_003458</name>
</gene>
<dbReference type="Proteomes" id="UP001159042">
    <property type="component" value="Unassembled WGS sequence"/>
</dbReference>
<evidence type="ECO:0000259" key="2">
    <source>
        <dbReference type="PROSITE" id="PS50837"/>
    </source>
</evidence>
<dbReference type="PROSITE" id="PS50837">
    <property type="entry name" value="NACHT"/>
    <property type="match status" value="1"/>
</dbReference>
<evidence type="ECO:0000313" key="3">
    <source>
        <dbReference type="EMBL" id="KAJ8910028.1"/>
    </source>
</evidence>
<evidence type="ECO:0000313" key="4">
    <source>
        <dbReference type="Proteomes" id="UP001159042"/>
    </source>
</evidence>
<dbReference type="SUPFAM" id="SSF52540">
    <property type="entry name" value="P-loop containing nucleoside triphosphate hydrolases"/>
    <property type="match status" value="1"/>
</dbReference>
<dbReference type="CDD" id="cd22744">
    <property type="entry name" value="OTU"/>
    <property type="match status" value="1"/>
</dbReference>
<dbReference type="AlphaFoldDB" id="A0AAV8V7H4"/>
<proteinExistence type="predicted"/>
<protein>
    <recommendedName>
        <fullName evidence="2">NACHT domain-containing protein</fullName>
    </recommendedName>
</protein>
<dbReference type="InterPro" id="IPR007111">
    <property type="entry name" value="NACHT_NTPase"/>
</dbReference>
<organism evidence="3 4">
    <name type="scientific">Exocentrus adspersus</name>
    <dbReference type="NCBI Taxonomy" id="1586481"/>
    <lineage>
        <taxon>Eukaryota</taxon>
        <taxon>Metazoa</taxon>
        <taxon>Ecdysozoa</taxon>
        <taxon>Arthropoda</taxon>
        <taxon>Hexapoda</taxon>
        <taxon>Insecta</taxon>
        <taxon>Pterygota</taxon>
        <taxon>Neoptera</taxon>
        <taxon>Endopterygota</taxon>
        <taxon>Coleoptera</taxon>
        <taxon>Polyphaga</taxon>
        <taxon>Cucujiformia</taxon>
        <taxon>Chrysomeloidea</taxon>
        <taxon>Cerambycidae</taxon>
        <taxon>Lamiinae</taxon>
        <taxon>Acanthocinini</taxon>
        <taxon>Exocentrus</taxon>
    </lineage>
</organism>
<sequence length="1175" mass="135746">MAQPVYHYAGKTWLPCRTVADGDCFFHAVFGERDGADGRYSDKRALSRRMYWASFLTYFKEDTPNVLLKIMGNCFVANEFPNNSLDNLQEYANKVTQSHHWVLVEEIPILCTLWHVRVVLFVNEGEPMIFEPNPEMCRDFPFSRDGEVREQVVRLETNHFERLQADVQKEAGDLGRDSLQTVTNDSETDEETAQTESVYLQKKRYKKKGSAGFLGGQYQISLLTMVLLNAVRKMKIWVMSTENDEAGKFEDLVFESPEGDILVQAKHKDDENTIINYNTLMSVSKKGSFSLAKYYVSFQELRRKFKNLRNVVICTNAELQIDKEMSGVLVTNTSDKRSLLRFEDKASFETGGHFYTFKIDDGGNENSKNFISEFKEKIKLFYEENVPNTKASIADEDVKQFLKMLQFHVHYLDKASCTDTFVDNLIASITLADNLDTREIFSAINKYIQNWFTASEGVYLSHLDAQSMFFDIRTNKYCEKLQLYDVSFQNNTLNCFKGRILHIVTGQPILNIVKLHQALQKEDAKALILKKEDGVRILKEGIRVFSMMTGYGFLVVTHPVETDEPTLEWLCKKINTILDSSKDKKLVLVAGEQDKMVQRIKFLNLSSYEEVKKEIGFGDLTEQTQVNMRRQRNIIFQGYRVSLEELLGHKIPDYLDCETLARLAIKGGEIQLGTKLKHSEADADIDTYYIERKVKRSQENLPESQLRNLKDLEDRIILISDASGMGKTTILSKLAVGIKEDNPALWVTKIDMNSHSNTLKQTSKNRSKTVSVDDLLNDQRDTKLDGEFVKKLFHKEDTVVLMLDAVDEVSDIYMKLVMDMISDFKTQKNFKNIFITTRPHLCLDLEDVLQVTAFELEPFTKEDQVNFLAKYWTEKLVIRDEAKRKRCLLFARILIDEMSRWINETSTKTFAGIPLQTKMLAEVFQERTQMHGDETNCWESCKEFLSSDKEEPHLPKMANLSQLYELFLEKKRDIFLTKGQTAGNAITEQMALDKLEECHEYHRALAIQIILYYPKPSYMVERFRKNDSETPSISFKAVSLADSFPESFVENYVFRAGIVQRVGENVDFIHRTFAEYFAAQCLLLELKQSSPSEEFKTFLVEQVLLTEELAVVCIFFDHFLQKELESIPKETLSAFREEKKISMIYDDSPEYLFYFISQGFTGIVNFCLACNDIKI</sequence>
<name>A0AAV8V7H4_9CUCU</name>
<dbReference type="Pfam" id="PF05729">
    <property type="entry name" value="NACHT"/>
    <property type="match status" value="1"/>
</dbReference>
<dbReference type="PANTHER" id="PTHR46312">
    <property type="entry name" value="NACHT DOMAIN-CONTAINING PROTEIN"/>
    <property type="match status" value="1"/>
</dbReference>
<accession>A0AAV8V7H4</accession>
<dbReference type="EMBL" id="JANEYG010000369">
    <property type="protein sequence ID" value="KAJ8910028.1"/>
    <property type="molecule type" value="Genomic_DNA"/>
</dbReference>